<evidence type="ECO:0000256" key="1">
    <source>
        <dbReference type="SAM" id="Coils"/>
    </source>
</evidence>
<accession>A0ABR3EVC5</accession>
<sequence length="213" mass="23726">MVDRRDSSNSWGSDKKVPQGDSQAPLCPGEIVLNSLFPGAGRIDLEGLLAERRDAREESKNPASISTSGPKAQGDVESFGEIARTSATPAFSLKSDEATTRIHLLRQQLQRSATHAVALQDRLERTEREYASRLEQWHKSLQVKERELDVLRDENTALHVQMTELQAQTTGLQTQMAQLQTNFLNALDRGIRDAIGRCTVCLDEYEPARLPTT</sequence>
<feature type="compositionally biased region" description="Polar residues" evidence="2">
    <location>
        <begin position="61"/>
        <end position="70"/>
    </location>
</feature>
<feature type="coiled-coil region" evidence="1">
    <location>
        <begin position="109"/>
        <end position="182"/>
    </location>
</feature>
<feature type="compositionally biased region" description="Basic and acidic residues" evidence="2">
    <location>
        <begin position="1"/>
        <end position="18"/>
    </location>
</feature>
<gene>
    <name evidence="3" type="ORF">V5O48_015143</name>
</gene>
<dbReference type="EMBL" id="JBAHYK010001752">
    <property type="protein sequence ID" value="KAL0566853.1"/>
    <property type="molecule type" value="Genomic_DNA"/>
</dbReference>
<keyword evidence="4" id="KW-1185">Reference proteome</keyword>
<evidence type="ECO:0000313" key="4">
    <source>
        <dbReference type="Proteomes" id="UP001465976"/>
    </source>
</evidence>
<organism evidence="3 4">
    <name type="scientific">Marasmius crinis-equi</name>
    <dbReference type="NCBI Taxonomy" id="585013"/>
    <lineage>
        <taxon>Eukaryota</taxon>
        <taxon>Fungi</taxon>
        <taxon>Dikarya</taxon>
        <taxon>Basidiomycota</taxon>
        <taxon>Agaricomycotina</taxon>
        <taxon>Agaricomycetes</taxon>
        <taxon>Agaricomycetidae</taxon>
        <taxon>Agaricales</taxon>
        <taxon>Marasmiineae</taxon>
        <taxon>Marasmiaceae</taxon>
        <taxon>Marasmius</taxon>
    </lineage>
</organism>
<feature type="region of interest" description="Disordered" evidence="2">
    <location>
        <begin position="54"/>
        <end position="75"/>
    </location>
</feature>
<dbReference type="Proteomes" id="UP001465976">
    <property type="component" value="Unassembled WGS sequence"/>
</dbReference>
<keyword evidence="1" id="KW-0175">Coiled coil</keyword>
<evidence type="ECO:0000313" key="3">
    <source>
        <dbReference type="EMBL" id="KAL0566853.1"/>
    </source>
</evidence>
<name>A0ABR3EVC5_9AGAR</name>
<protein>
    <submittedName>
        <fullName evidence="3">Uncharacterized protein</fullName>
    </submittedName>
</protein>
<feature type="region of interest" description="Disordered" evidence="2">
    <location>
        <begin position="1"/>
        <end position="27"/>
    </location>
</feature>
<comment type="caution">
    <text evidence="3">The sequence shown here is derived from an EMBL/GenBank/DDBJ whole genome shotgun (WGS) entry which is preliminary data.</text>
</comment>
<proteinExistence type="predicted"/>
<evidence type="ECO:0000256" key="2">
    <source>
        <dbReference type="SAM" id="MobiDB-lite"/>
    </source>
</evidence>
<reference evidence="3 4" key="1">
    <citation type="submission" date="2024-02" db="EMBL/GenBank/DDBJ databases">
        <title>A draft genome for the cacao thread blight pathogen Marasmius crinis-equi.</title>
        <authorList>
            <person name="Cohen S.P."/>
            <person name="Baruah I.K."/>
            <person name="Amoako-Attah I."/>
            <person name="Bukari Y."/>
            <person name="Meinhardt L.W."/>
            <person name="Bailey B.A."/>
        </authorList>
    </citation>
    <scope>NUCLEOTIDE SEQUENCE [LARGE SCALE GENOMIC DNA]</scope>
    <source>
        <strain evidence="3 4">GH-76</strain>
    </source>
</reference>